<dbReference type="InterPro" id="IPR037523">
    <property type="entry name" value="VOC_core"/>
</dbReference>
<accession>A0ABX8SAR6</accession>
<dbReference type="Pfam" id="PF00903">
    <property type="entry name" value="Glyoxalase"/>
    <property type="match status" value="1"/>
</dbReference>
<dbReference type="Gene3D" id="3.10.180.10">
    <property type="entry name" value="2,3-Dihydroxybiphenyl 1,2-Dioxygenase, domain 1"/>
    <property type="match status" value="1"/>
</dbReference>
<protein>
    <submittedName>
        <fullName evidence="2">VOC family protein</fullName>
    </submittedName>
</protein>
<dbReference type="PROSITE" id="PS51819">
    <property type="entry name" value="VOC"/>
    <property type="match status" value="1"/>
</dbReference>
<gene>
    <name evidence="2" type="ORF">KV203_03030</name>
</gene>
<name>A0ABX8SAR6_9ACTN</name>
<dbReference type="Proteomes" id="UP000887023">
    <property type="component" value="Chromosome"/>
</dbReference>
<evidence type="ECO:0000313" key="2">
    <source>
        <dbReference type="EMBL" id="QXQ14406.1"/>
    </source>
</evidence>
<evidence type="ECO:0000259" key="1">
    <source>
        <dbReference type="PROSITE" id="PS51819"/>
    </source>
</evidence>
<dbReference type="RefSeq" id="WP_066466765.1">
    <property type="nucleotide sequence ID" value="NZ_CBCRUZ010000003.1"/>
</dbReference>
<dbReference type="InterPro" id="IPR029068">
    <property type="entry name" value="Glyas_Bleomycin-R_OHBP_Dase"/>
</dbReference>
<proteinExistence type="predicted"/>
<dbReference type="EMBL" id="CP079105">
    <property type="protein sequence ID" value="QXQ14406.1"/>
    <property type="molecule type" value="Genomic_DNA"/>
</dbReference>
<organism evidence="2 3">
    <name type="scientific">Skermania pinensis</name>
    <dbReference type="NCBI Taxonomy" id="39122"/>
    <lineage>
        <taxon>Bacteria</taxon>
        <taxon>Bacillati</taxon>
        <taxon>Actinomycetota</taxon>
        <taxon>Actinomycetes</taxon>
        <taxon>Mycobacteriales</taxon>
        <taxon>Gordoniaceae</taxon>
        <taxon>Skermania</taxon>
    </lineage>
</organism>
<sequence>MQFACHTLIYSDDAAATRAFFRDVLQLPFVEDAGSGPGWLIFQTGPSELGVHPTRTERAGQVHESPRHHQIALMVDDLATTMTELERRGAVFSSGPDDRGFGLVALLQVPGADELMMYQPRHAVAHSL</sequence>
<reference evidence="2" key="1">
    <citation type="submission" date="2021-07" db="EMBL/GenBank/DDBJ databases">
        <title>Candidatus Kaistella beijingensis sp. nov. isolated from a municipal wastewater treatment plant is involved in sludge foaming.</title>
        <authorList>
            <person name="Song Y."/>
            <person name="Liu S.-J."/>
        </authorList>
    </citation>
    <scope>NUCLEOTIDE SEQUENCE</scope>
    <source>
        <strain evidence="2">DSM 43998</strain>
    </source>
</reference>
<keyword evidence="3" id="KW-1185">Reference proteome</keyword>
<feature type="domain" description="VOC" evidence="1">
    <location>
        <begin position="3"/>
        <end position="120"/>
    </location>
</feature>
<dbReference type="SUPFAM" id="SSF54593">
    <property type="entry name" value="Glyoxalase/Bleomycin resistance protein/Dihydroxybiphenyl dioxygenase"/>
    <property type="match status" value="1"/>
</dbReference>
<evidence type="ECO:0000313" key="3">
    <source>
        <dbReference type="Proteomes" id="UP000887023"/>
    </source>
</evidence>
<dbReference type="InterPro" id="IPR004360">
    <property type="entry name" value="Glyas_Fos-R_dOase_dom"/>
</dbReference>